<dbReference type="AlphaFoldDB" id="A0A4U1B7B6"/>
<dbReference type="GO" id="GO:0005829">
    <property type="term" value="C:cytosol"/>
    <property type="evidence" value="ECO:0007669"/>
    <property type="project" value="TreeGrafter"/>
</dbReference>
<dbReference type="GO" id="GO:0031564">
    <property type="term" value="P:transcription antitermination"/>
    <property type="evidence" value="ECO:0007669"/>
    <property type="project" value="UniProtKB-KW"/>
</dbReference>
<reference evidence="5 6" key="1">
    <citation type="submission" date="2019-04" db="EMBL/GenBank/DDBJ databases">
        <authorList>
            <person name="Hwang J.C."/>
        </authorList>
    </citation>
    <scope>NUCLEOTIDE SEQUENCE [LARGE SCALE GENOMIC DNA]</scope>
    <source>
        <strain evidence="5 6">IMCC35001</strain>
    </source>
</reference>
<feature type="domain" description="NusG-like N-terminal" evidence="4">
    <location>
        <begin position="4"/>
        <end position="94"/>
    </location>
</feature>
<accession>A0A4U1B7B6</accession>
<sequence length="167" mass="18365">MLGWYLFRTKARCELQAEQHLGCLGYQVYLPAIPTTASQQSVNRLSPLFPGYIFVRFDPFSESVGRILSLSTISQAVKTCGALVPVELALVRELRNRCATVVQSPSKTTFCPGDAVTVKDGPFAQIDAIFHETVGSKRCKLLLDMLGKVQVIETELNNLAVCDRIAS</sequence>
<dbReference type="EMBL" id="SWCI01000021">
    <property type="protein sequence ID" value="TKB46470.1"/>
    <property type="molecule type" value="Genomic_DNA"/>
</dbReference>
<keyword evidence="3" id="KW-0804">Transcription</keyword>
<organism evidence="5 6">
    <name type="scientific">Ferrimonas sediminicola</name>
    <dbReference type="NCBI Taxonomy" id="2569538"/>
    <lineage>
        <taxon>Bacteria</taxon>
        <taxon>Pseudomonadati</taxon>
        <taxon>Pseudomonadota</taxon>
        <taxon>Gammaproteobacteria</taxon>
        <taxon>Alteromonadales</taxon>
        <taxon>Ferrimonadaceae</taxon>
        <taxon>Ferrimonas</taxon>
    </lineage>
</organism>
<dbReference type="Proteomes" id="UP000305674">
    <property type="component" value="Unassembled WGS sequence"/>
</dbReference>
<evidence type="ECO:0000259" key="4">
    <source>
        <dbReference type="Pfam" id="PF02357"/>
    </source>
</evidence>
<keyword evidence="6" id="KW-1185">Reference proteome</keyword>
<evidence type="ECO:0000256" key="1">
    <source>
        <dbReference type="ARBA" id="ARBA00022814"/>
    </source>
</evidence>
<dbReference type="OrthoDB" id="9790639at2"/>
<name>A0A4U1B7B6_9GAMM</name>
<dbReference type="Gene3D" id="3.30.70.940">
    <property type="entry name" value="NusG, N-terminal domain"/>
    <property type="match status" value="1"/>
</dbReference>
<gene>
    <name evidence="5" type="ORF">FCL40_17915</name>
</gene>
<dbReference type="InterPro" id="IPR043425">
    <property type="entry name" value="NusG-like"/>
</dbReference>
<dbReference type="RefSeq" id="WP_136854640.1">
    <property type="nucleotide sequence ID" value="NZ_SWCI01000021.1"/>
</dbReference>
<keyword evidence="2" id="KW-0805">Transcription regulation</keyword>
<evidence type="ECO:0000313" key="5">
    <source>
        <dbReference type="EMBL" id="TKB46470.1"/>
    </source>
</evidence>
<dbReference type="InterPro" id="IPR036735">
    <property type="entry name" value="NGN_dom_sf"/>
</dbReference>
<dbReference type="Pfam" id="PF02357">
    <property type="entry name" value="NusG"/>
    <property type="match status" value="1"/>
</dbReference>
<dbReference type="PANTHER" id="PTHR30265:SF7">
    <property type="entry name" value="TRANSCRIPTION ANTITERMINATION PROTEIN RFAH"/>
    <property type="match status" value="1"/>
</dbReference>
<dbReference type="InterPro" id="IPR008991">
    <property type="entry name" value="Translation_prot_SH3-like_sf"/>
</dbReference>
<comment type="caution">
    <text evidence="5">The sequence shown here is derived from an EMBL/GenBank/DDBJ whole genome shotgun (WGS) entry which is preliminary data.</text>
</comment>
<keyword evidence="1" id="KW-0889">Transcription antitermination</keyword>
<dbReference type="PANTHER" id="PTHR30265">
    <property type="entry name" value="RHO-INTERACTING TRANSCRIPTION TERMINATION FACTOR NUSG"/>
    <property type="match status" value="1"/>
</dbReference>
<dbReference type="GO" id="GO:0006354">
    <property type="term" value="P:DNA-templated transcription elongation"/>
    <property type="evidence" value="ECO:0007669"/>
    <property type="project" value="InterPro"/>
</dbReference>
<protein>
    <recommendedName>
        <fullName evidence="4">NusG-like N-terminal domain-containing protein</fullName>
    </recommendedName>
</protein>
<proteinExistence type="predicted"/>
<dbReference type="SUPFAM" id="SSF50104">
    <property type="entry name" value="Translation proteins SH3-like domain"/>
    <property type="match status" value="1"/>
</dbReference>
<evidence type="ECO:0000256" key="2">
    <source>
        <dbReference type="ARBA" id="ARBA00023015"/>
    </source>
</evidence>
<evidence type="ECO:0000256" key="3">
    <source>
        <dbReference type="ARBA" id="ARBA00023163"/>
    </source>
</evidence>
<evidence type="ECO:0000313" key="6">
    <source>
        <dbReference type="Proteomes" id="UP000305674"/>
    </source>
</evidence>
<dbReference type="SUPFAM" id="SSF82679">
    <property type="entry name" value="N-utilization substance G protein NusG, N-terminal domain"/>
    <property type="match status" value="1"/>
</dbReference>
<dbReference type="InterPro" id="IPR006645">
    <property type="entry name" value="NGN-like_dom"/>
</dbReference>